<name>L5L5M5_PTEAL</name>
<keyword evidence="2" id="KW-1185">Reference proteome</keyword>
<reference evidence="2" key="1">
    <citation type="journal article" date="2013" name="Science">
        <title>Comparative analysis of bat genomes provides insight into the evolution of flight and immunity.</title>
        <authorList>
            <person name="Zhang G."/>
            <person name="Cowled C."/>
            <person name="Shi Z."/>
            <person name="Huang Z."/>
            <person name="Bishop-Lilly K.A."/>
            <person name="Fang X."/>
            <person name="Wynne J.W."/>
            <person name="Xiong Z."/>
            <person name="Baker M.L."/>
            <person name="Zhao W."/>
            <person name="Tachedjian M."/>
            <person name="Zhu Y."/>
            <person name="Zhou P."/>
            <person name="Jiang X."/>
            <person name="Ng J."/>
            <person name="Yang L."/>
            <person name="Wu L."/>
            <person name="Xiao J."/>
            <person name="Feng Y."/>
            <person name="Chen Y."/>
            <person name="Sun X."/>
            <person name="Zhang Y."/>
            <person name="Marsh G.A."/>
            <person name="Crameri G."/>
            <person name="Broder C.C."/>
            <person name="Frey K.G."/>
            <person name="Wang L.F."/>
            <person name="Wang J."/>
        </authorList>
    </citation>
    <scope>NUCLEOTIDE SEQUENCE [LARGE SCALE GENOMIC DNA]</scope>
</reference>
<dbReference type="EMBL" id="KB030309">
    <property type="protein sequence ID" value="ELK18571.1"/>
    <property type="molecule type" value="Genomic_DNA"/>
</dbReference>
<sequence>MVQSRPLQEYLRVAQPNAETGRPYSTSAASLRVGPLPDHFPQLLNLLHSGSRFSASQWQSPPRPSPPLPAQSILWCPKLTRPTGVVCLTVDGAPHGR</sequence>
<evidence type="ECO:0000313" key="1">
    <source>
        <dbReference type="EMBL" id="ELK18571.1"/>
    </source>
</evidence>
<gene>
    <name evidence="1" type="ORF">PAL_GLEAN10004589</name>
</gene>
<accession>L5L5M5</accession>
<proteinExistence type="predicted"/>
<organism evidence="1 2">
    <name type="scientific">Pteropus alecto</name>
    <name type="common">Black flying fox</name>
    <dbReference type="NCBI Taxonomy" id="9402"/>
    <lineage>
        <taxon>Eukaryota</taxon>
        <taxon>Metazoa</taxon>
        <taxon>Chordata</taxon>
        <taxon>Craniata</taxon>
        <taxon>Vertebrata</taxon>
        <taxon>Euteleostomi</taxon>
        <taxon>Mammalia</taxon>
        <taxon>Eutheria</taxon>
        <taxon>Laurasiatheria</taxon>
        <taxon>Chiroptera</taxon>
        <taxon>Yinpterochiroptera</taxon>
        <taxon>Pteropodoidea</taxon>
        <taxon>Pteropodidae</taxon>
        <taxon>Pteropodinae</taxon>
        <taxon>Pteropus</taxon>
    </lineage>
</organism>
<dbReference type="InParanoid" id="L5L5M5"/>
<dbReference type="Proteomes" id="UP000010552">
    <property type="component" value="Unassembled WGS sequence"/>
</dbReference>
<evidence type="ECO:0000313" key="2">
    <source>
        <dbReference type="Proteomes" id="UP000010552"/>
    </source>
</evidence>
<dbReference type="AlphaFoldDB" id="L5L5M5"/>
<protein>
    <submittedName>
        <fullName evidence="1">Uncharacterized protein</fullName>
    </submittedName>
</protein>